<dbReference type="Pfam" id="PF05378">
    <property type="entry name" value="Hydant_A_N"/>
    <property type="match status" value="1"/>
</dbReference>
<dbReference type="Pfam" id="PF02538">
    <property type="entry name" value="Hydantoinase_B"/>
    <property type="match status" value="1"/>
</dbReference>
<dbReference type="InterPro" id="IPR003692">
    <property type="entry name" value="Hydantoinase_B"/>
</dbReference>
<sequence>MMAPWQFWIDRGGTFTDVVARKPCGTVVTAKLLSEDPERYADAAVEAIRRLTAQADVPLELRIGTTVATNALLERKGEPTVLAITRGFGDALLIGHQERADIFARDLARPAPLFAHVVEIDERITADGALVTPLDRDAAQAGLQAAFAAGFRSIAIVLMHGYRFSAHEAALAELATAIGFTQISASHRVAPLIKLIGRGDTTLVDAYLSPVLDRYVAGLHAALGQNALFMQSSGGLVDGARFRGKDAILSGPAGGIVGMAATARAAGFDRIIGFDMGGTSTDVSHYAGSYERDTETLIAGARIRAPMLRIHTVAAGGGSICSFDGQRLRVGPESAGAMPGPACYRRGGPLTVTDCNVMLGKVRPEFFPALFGAQGDQPLDPAAVAARFAELPLDAYAAAEGFVAVAVANMANAIRKISVARGHDVTRYTLACFGGAGGQHACLVADALGMDQVMIHPLAGVLSAYGMGLADRRVLRERTLGAGVADSAAIATAFDVLATEAQQALVAQGVAPDTVIVERRVHLRRGQTEHTIELDFAETATMTAGFDEAHIAQFGFASTQPLIVDRLVAEAVAKGPPVETMLVDLPGHAAAPLAIVPVHMAGAWHDTPVVAREGLPAGHALDGPALIIDPMSTTVVEPGWRARVDTIGNLILDRVAARRVASVGTQSDPTRLAIFAGLFKSIAEEMGAALQRSAASVNIRERLDFSCALFDAAGNLVANAPHIPVHLGSMGESIRTIIDARGGNADGRGIRRGDAYALNAPYRGGTHLPDITVIMPVFAPGSPGGSDAPDWFVAARGHHADVGGITPGSMPPDSVSVEQEGVLLDDVLVVDEGHFREAELRAVFASGPYPARNIDQNIADLAAQLAACTRGAAGLARIADAYGAEVVSAYMEHVQANADAAARRLIVRLDDGAFAYEMDDGAVVRVAIRIDRAGATMTIDFAGTSDQRPNNFNAPVSIVRAAVLYVLRVLIDAEVPLNDGCLRGVTIRVPEGSMLNPRFPAAVVAGNVETSQVVTDALFGALGAMAASQGTMNNFTFGDDTYQYYETVAGGSGGGPGYDGTAVIQTHMTNSRLTDPEIFETRFPVLLEAFAIRPGSGGAGARTGGDGGLRRIRFLTDMTACILANRRRVPPFGLDGGSAGAVGAARVERTDGSIDRLGSTAKVDMRAGDVFVIETPGGGGFGGD</sequence>
<dbReference type="Proteomes" id="UP000319931">
    <property type="component" value="Unassembled WGS sequence"/>
</dbReference>
<evidence type="ECO:0000259" key="3">
    <source>
        <dbReference type="Pfam" id="PF02538"/>
    </source>
</evidence>
<feature type="domain" description="Hydantoinase/oxoprolinase N-terminal" evidence="4">
    <location>
        <begin position="7"/>
        <end position="178"/>
    </location>
</feature>
<evidence type="ECO:0000313" key="7">
    <source>
        <dbReference type="Proteomes" id="UP000319931"/>
    </source>
</evidence>
<evidence type="ECO:0000256" key="1">
    <source>
        <dbReference type="ARBA" id="ARBA00010403"/>
    </source>
</evidence>
<name>A0A502G2E9_9SPHN</name>
<dbReference type="InterPro" id="IPR045079">
    <property type="entry name" value="Oxoprolinase-like"/>
</dbReference>
<dbReference type="PANTHER" id="PTHR11365">
    <property type="entry name" value="5-OXOPROLINASE RELATED"/>
    <property type="match status" value="1"/>
</dbReference>
<dbReference type="InterPro" id="IPR008040">
    <property type="entry name" value="Hydant_A_N"/>
</dbReference>
<dbReference type="GO" id="GO:0017168">
    <property type="term" value="F:5-oxoprolinase (ATP-hydrolyzing) activity"/>
    <property type="evidence" value="ECO:0007669"/>
    <property type="project" value="TreeGrafter"/>
</dbReference>
<feature type="domain" description="Hydantoinase A/oxoprolinase" evidence="2">
    <location>
        <begin position="198"/>
        <end position="473"/>
    </location>
</feature>
<comment type="caution">
    <text evidence="6">The sequence shown here is derived from an EMBL/GenBank/DDBJ whole genome shotgun (WGS) entry which is preliminary data.</text>
</comment>
<dbReference type="InterPro" id="IPR002821">
    <property type="entry name" value="Hydantoinase_A"/>
</dbReference>
<proteinExistence type="inferred from homology"/>
<comment type="similarity">
    <text evidence="1">Belongs to the oxoprolinase family.</text>
</comment>
<evidence type="ECO:0000259" key="5">
    <source>
        <dbReference type="Pfam" id="PF19278"/>
    </source>
</evidence>
<protein>
    <submittedName>
        <fullName evidence="6">5-oxoprolinase</fullName>
    </submittedName>
</protein>
<organism evidence="6 7">
    <name type="scientific">Sphingomonas glacialis</name>
    <dbReference type="NCBI Taxonomy" id="658225"/>
    <lineage>
        <taxon>Bacteria</taxon>
        <taxon>Pseudomonadati</taxon>
        <taxon>Pseudomonadota</taxon>
        <taxon>Alphaproteobacteria</taxon>
        <taxon>Sphingomonadales</taxon>
        <taxon>Sphingomonadaceae</taxon>
        <taxon>Sphingomonas</taxon>
    </lineage>
</organism>
<keyword evidence="7" id="KW-1185">Reference proteome</keyword>
<reference evidence="6 7" key="1">
    <citation type="journal article" date="2019" name="Environ. Microbiol.">
        <title>Species interactions and distinct microbial communities in high Arctic permafrost affected cryosols are associated with the CH4 and CO2 gas fluxes.</title>
        <authorList>
            <person name="Altshuler I."/>
            <person name="Hamel J."/>
            <person name="Turney S."/>
            <person name="Magnuson E."/>
            <person name="Levesque R."/>
            <person name="Greer C."/>
            <person name="Whyte L.G."/>
        </authorList>
    </citation>
    <scope>NUCLEOTIDE SEQUENCE [LARGE SCALE GENOMIC DNA]</scope>
    <source>
        <strain evidence="6 7">E6.1</strain>
    </source>
</reference>
<feature type="domain" description="Acetophenone carboxylase-like C-terminal" evidence="5">
    <location>
        <begin position="582"/>
        <end position="646"/>
    </location>
</feature>
<evidence type="ECO:0000259" key="2">
    <source>
        <dbReference type="Pfam" id="PF01968"/>
    </source>
</evidence>
<dbReference type="Pfam" id="PF19278">
    <property type="entry name" value="Hydant_A_C"/>
    <property type="match status" value="1"/>
</dbReference>
<evidence type="ECO:0000259" key="4">
    <source>
        <dbReference type="Pfam" id="PF05378"/>
    </source>
</evidence>
<feature type="domain" description="Hydantoinase B/oxoprolinase" evidence="3">
    <location>
        <begin position="668"/>
        <end position="1182"/>
    </location>
</feature>
<dbReference type="GO" id="GO:0005829">
    <property type="term" value="C:cytosol"/>
    <property type="evidence" value="ECO:0007669"/>
    <property type="project" value="TreeGrafter"/>
</dbReference>
<dbReference type="PANTHER" id="PTHR11365:SF23">
    <property type="entry name" value="HYPOTHETICAL 5-OXOPROLINASE (EUROFUNG)-RELATED"/>
    <property type="match status" value="1"/>
</dbReference>
<dbReference type="AlphaFoldDB" id="A0A502G2E9"/>
<dbReference type="EMBL" id="RCZC01000002">
    <property type="protein sequence ID" value="TPG55223.1"/>
    <property type="molecule type" value="Genomic_DNA"/>
</dbReference>
<accession>A0A502G2E9</accession>
<dbReference type="InterPro" id="IPR049517">
    <property type="entry name" value="ACX-like_C"/>
</dbReference>
<evidence type="ECO:0000313" key="6">
    <source>
        <dbReference type="EMBL" id="TPG55223.1"/>
    </source>
</evidence>
<gene>
    <name evidence="6" type="ORF">EAH76_04075</name>
</gene>
<dbReference type="GO" id="GO:0006749">
    <property type="term" value="P:glutathione metabolic process"/>
    <property type="evidence" value="ECO:0007669"/>
    <property type="project" value="TreeGrafter"/>
</dbReference>
<dbReference type="OrthoDB" id="9759608at2"/>
<dbReference type="Pfam" id="PF01968">
    <property type="entry name" value="Hydantoinase_A"/>
    <property type="match status" value="1"/>
</dbReference>